<dbReference type="AlphaFoldDB" id="A0A0D2BTM1"/>
<evidence type="ECO:0000256" key="2">
    <source>
        <dbReference type="ARBA" id="ARBA00023015"/>
    </source>
</evidence>
<dbReference type="Pfam" id="PF00172">
    <property type="entry name" value="Zn_clus"/>
    <property type="match status" value="1"/>
</dbReference>
<feature type="compositionally biased region" description="Polar residues" evidence="6">
    <location>
        <begin position="648"/>
        <end position="661"/>
    </location>
</feature>
<evidence type="ECO:0000256" key="3">
    <source>
        <dbReference type="ARBA" id="ARBA00023125"/>
    </source>
</evidence>
<evidence type="ECO:0000313" key="9">
    <source>
        <dbReference type="Proteomes" id="UP000054342"/>
    </source>
</evidence>
<proteinExistence type="predicted"/>
<dbReference type="GO" id="GO:0006351">
    <property type="term" value="P:DNA-templated transcription"/>
    <property type="evidence" value="ECO:0007669"/>
    <property type="project" value="InterPro"/>
</dbReference>
<evidence type="ECO:0000313" key="8">
    <source>
        <dbReference type="EMBL" id="KIW55831.1"/>
    </source>
</evidence>
<feature type="region of interest" description="Disordered" evidence="6">
    <location>
        <begin position="636"/>
        <end position="668"/>
    </location>
</feature>
<evidence type="ECO:0000256" key="1">
    <source>
        <dbReference type="ARBA" id="ARBA00022723"/>
    </source>
</evidence>
<dbReference type="Gene3D" id="4.10.240.10">
    <property type="entry name" value="Zn(2)-C6 fungal-type DNA-binding domain"/>
    <property type="match status" value="1"/>
</dbReference>
<dbReference type="SUPFAM" id="SSF57701">
    <property type="entry name" value="Zn2/Cys6 DNA-binding domain"/>
    <property type="match status" value="1"/>
</dbReference>
<feature type="region of interest" description="Disordered" evidence="6">
    <location>
        <begin position="98"/>
        <end position="132"/>
    </location>
</feature>
<dbReference type="CDD" id="cd00067">
    <property type="entry name" value="GAL4"/>
    <property type="match status" value="1"/>
</dbReference>
<evidence type="ECO:0000259" key="7">
    <source>
        <dbReference type="PROSITE" id="PS50048"/>
    </source>
</evidence>
<dbReference type="InterPro" id="IPR001138">
    <property type="entry name" value="Zn2Cys6_DnaBD"/>
</dbReference>
<evidence type="ECO:0000256" key="4">
    <source>
        <dbReference type="ARBA" id="ARBA00023163"/>
    </source>
</evidence>
<dbReference type="PROSITE" id="PS00463">
    <property type="entry name" value="ZN2_CY6_FUNGAL_1"/>
    <property type="match status" value="1"/>
</dbReference>
<dbReference type="InterPro" id="IPR036864">
    <property type="entry name" value="Zn2-C6_fun-type_DNA-bd_sf"/>
</dbReference>
<dbReference type="RefSeq" id="XP_013316415.1">
    <property type="nucleotide sequence ID" value="XM_013460961.1"/>
</dbReference>
<name>A0A0D2BTM1_9EURO</name>
<organism evidence="8 9">
    <name type="scientific">Exophiala xenobiotica</name>
    <dbReference type="NCBI Taxonomy" id="348802"/>
    <lineage>
        <taxon>Eukaryota</taxon>
        <taxon>Fungi</taxon>
        <taxon>Dikarya</taxon>
        <taxon>Ascomycota</taxon>
        <taxon>Pezizomycotina</taxon>
        <taxon>Eurotiomycetes</taxon>
        <taxon>Chaetothyriomycetidae</taxon>
        <taxon>Chaetothyriales</taxon>
        <taxon>Herpotrichiellaceae</taxon>
        <taxon>Exophiala</taxon>
    </lineage>
</organism>
<dbReference type="CDD" id="cd12148">
    <property type="entry name" value="fungal_TF_MHR"/>
    <property type="match status" value="1"/>
</dbReference>
<dbReference type="InterPro" id="IPR052761">
    <property type="entry name" value="Fungal_Detox/Toxin_TFs"/>
</dbReference>
<feature type="domain" description="Zn(2)-C6 fungal-type" evidence="7">
    <location>
        <begin position="17"/>
        <end position="49"/>
    </location>
</feature>
<feature type="compositionally biased region" description="Basic residues" evidence="6">
    <location>
        <begin position="53"/>
        <end position="63"/>
    </location>
</feature>
<gene>
    <name evidence="8" type="ORF">PV05_04550</name>
</gene>
<accession>A0A0D2BTM1</accession>
<dbReference type="SMART" id="SM00066">
    <property type="entry name" value="GAL4"/>
    <property type="match status" value="1"/>
</dbReference>
<dbReference type="InterPro" id="IPR007219">
    <property type="entry name" value="XnlR_reg_dom"/>
</dbReference>
<dbReference type="PROSITE" id="PS50048">
    <property type="entry name" value="ZN2_CY6_FUNGAL_2"/>
    <property type="match status" value="1"/>
</dbReference>
<feature type="region of interest" description="Disordered" evidence="6">
    <location>
        <begin position="51"/>
        <end position="80"/>
    </location>
</feature>
<dbReference type="GeneID" id="25326458"/>
<protein>
    <recommendedName>
        <fullName evidence="7">Zn(2)-C6 fungal-type domain-containing protein</fullName>
    </recommendedName>
</protein>
<keyword evidence="5" id="KW-0539">Nucleus</keyword>
<keyword evidence="9" id="KW-1185">Reference proteome</keyword>
<dbReference type="SMART" id="SM00906">
    <property type="entry name" value="Fungal_trans"/>
    <property type="match status" value="1"/>
</dbReference>
<dbReference type="PANTHER" id="PTHR47425">
    <property type="entry name" value="FARB-RELATED"/>
    <property type="match status" value="1"/>
</dbReference>
<keyword evidence="2" id="KW-0805">Transcription regulation</keyword>
<dbReference type="STRING" id="348802.A0A0D2BTM1"/>
<keyword evidence="4" id="KW-0804">Transcription</keyword>
<keyword evidence="1" id="KW-0479">Metal-binding</keyword>
<keyword evidence="3" id="KW-0238">DNA-binding</keyword>
<feature type="compositionally biased region" description="Polar residues" evidence="6">
    <location>
        <begin position="65"/>
        <end position="74"/>
    </location>
</feature>
<evidence type="ECO:0000256" key="6">
    <source>
        <dbReference type="SAM" id="MobiDB-lite"/>
    </source>
</evidence>
<dbReference type="PANTHER" id="PTHR47425:SF3">
    <property type="entry name" value="ZN(II)2CYS6 TRANSCRIPTION FACTOR (EUROFUNG)"/>
    <property type="match status" value="1"/>
</dbReference>
<evidence type="ECO:0000256" key="5">
    <source>
        <dbReference type="ARBA" id="ARBA00023242"/>
    </source>
</evidence>
<dbReference type="EMBL" id="KN847319">
    <property type="protein sequence ID" value="KIW55831.1"/>
    <property type="molecule type" value="Genomic_DNA"/>
</dbReference>
<feature type="compositionally biased region" description="Polar residues" evidence="6">
    <location>
        <begin position="98"/>
        <end position="119"/>
    </location>
</feature>
<sequence>MTTAAATKVPKHRASKACERCRTRKVRCDIVLRKDRCTNCTLDDLDCVESGPRRRRGTVRRSKATSDTTNPNNPSVSESVSWSIVQDMESVLAANLQPNEDVQGPSTVNGAPSLSTTSPEDGHPVPDSNEDLFPDFSGDLLNKGLEVPLFGRGGRGMHINEDDNAFRDLQTLLPPFASQIRSPRIHMYADFLQNQKAFKIPPPKLLQALLIRYIEFVHPQLPLVDLHHVLQAVATGGKEGRVSLLLFQAMLLAASAYVDTQHLLEAGYSNRMALRRELAERARLLYDFDCDADRLVIVQSLILMTSWQDRGDEVKHLRHWISIAYNIAFLLGLNKEVPDSLNLPAKSRSLRKRIWWSLYMRDRTLSLGLRQRPIIAVEVCEISAPVVEDFDIRPASDEICELVHNCALLRNLDQQIRLVDVFRAQLEVSHHIHEVFKARYTVVTPKLGSNHMIALVLVPKPLTTTLHAVDECSEGLDKWLKNLPENLRFRMPLSLHFDPGEDVLVLHCGILNLFYYALVCALHRPYPLPVQRELPASEKMSQRRARHAANAIFSILEEFQNLDIVCFMPTQGITFMLQGAMTALCDTTSNNEQMRTQSCRRLQTCLEILMTLRDMHSYAPYATNILTAAAARLNRQPQPSEYGESQHRNQSTTTASSQGPVSAQGLSLSLPSPQLGHDDWSATTDSIAPSAFEQAYETQAGLQALLCYSEQPDTGFDYETANFLSSWESFVGLP</sequence>
<dbReference type="Proteomes" id="UP000054342">
    <property type="component" value="Unassembled WGS sequence"/>
</dbReference>
<dbReference type="OrthoDB" id="5121955at2759"/>
<dbReference type="HOGENOM" id="CLU_006329_1_4_1"/>
<dbReference type="GO" id="GO:0003677">
    <property type="term" value="F:DNA binding"/>
    <property type="evidence" value="ECO:0007669"/>
    <property type="project" value="UniProtKB-KW"/>
</dbReference>
<dbReference type="GO" id="GO:0008270">
    <property type="term" value="F:zinc ion binding"/>
    <property type="evidence" value="ECO:0007669"/>
    <property type="project" value="InterPro"/>
</dbReference>
<dbReference type="Pfam" id="PF04082">
    <property type="entry name" value="Fungal_trans"/>
    <property type="match status" value="1"/>
</dbReference>
<reference evidence="8 9" key="1">
    <citation type="submission" date="2015-01" db="EMBL/GenBank/DDBJ databases">
        <title>The Genome Sequence of Exophiala xenobiotica CBS118157.</title>
        <authorList>
            <consortium name="The Broad Institute Genomics Platform"/>
            <person name="Cuomo C."/>
            <person name="de Hoog S."/>
            <person name="Gorbushina A."/>
            <person name="Stielow B."/>
            <person name="Teixiera M."/>
            <person name="Abouelleil A."/>
            <person name="Chapman S.B."/>
            <person name="Priest M."/>
            <person name="Young S.K."/>
            <person name="Wortman J."/>
            <person name="Nusbaum C."/>
            <person name="Birren B."/>
        </authorList>
    </citation>
    <scope>NUCLEOTIDE SEQUENCE [LARGE SCALE GENOMIC DNA]</scope>
    <source>
        <strain evidence="8 9">CBS 118157</strain>
    </source>
</reference>
<dbReference type="GO" id="GO:0000981">
    <property type="term" value="F:DNA-binding transcription factor activity, RNA polymerase II-specific"/>
    <property type="evidence" value="ECO:0007669"/>
    <property type="project" value="InterPro"/>
</dbReference>